<dbReference type="EMBL" id="JAHFVK010000001">
    <property type="protein sequence ID" value="MBT2133524.1"/>
    <property type="molecule type" value="Genomic_DNA"/>
</dbReference>
<keyword evidence="3" id="KW-1185">Reference proteome</keyword>
<protein>
    <submittedName>
        <fullName evidence="2">GNAT family N-acetyltransferase</fullName>
        <ecNumber evidence="2">2.3.1.-</ecNumber>
    </submittedName>
</protein>
<dbReference type="Gene3D" id="3.40.630.30">
    <property type="match status" value="1"/>
</dbReference>
<dbReference type="InterPro" id="IPR016181">
    <property type="entry name" value="Acyl_CoA_acyltransferase"/>
</dbReference>
<dbReference type="InterPro" id="IPR000182">
    <property type="entry name" value="GNAT_dom"/>
</dbReference>
<evidence type="ECO:0000313" key="2">
    <source>
        <dbReference type="EMBL" id="MBT2133524.1"/>
    </source>
</evidence>
<comment type="caution">
    <text evidence="2">The sequence shown here is derived from an EMBL/GenBank/DDBJ whole genome shotgun (WGS) entry which is preliminary data.</text>
</comment>
<dbReference type="Pfam" id="PF08445">
    <property type="entry name" value="FR47"/>
    <property type="match status" value="1"/>
</dbReference>
<evidence type="ECO:0000313" key="3">
    <source>
        <dbReference type="Proteomes" id="UP000811255"/>
    </source>
</evidence>
<dbReference type="InterPro" id="IPR013653">
    <property type="entry name" value="GCN5-like_dom"/>
</dbReference>
<gene>
    <name evidence="2" type="ORF">KK137_04170</name>
</gene>
<dbReference type="GO" id="GO:0016746">
    <property type="term" value="F:acyltransferase activity"/>
    <property type="evidence" value="ECO:0007669"/>
    <property type="project" value="UniProtKB-KW"/>
</dbReference>
<dbReference type="RefSeq" id="WP_214534764.1">
    <property type="nucleotide sequence ID" value="NZ_JAHFVK010000001.1"/>
</dbReference>
<organism evidence="2 3">
    <name type="scientific">Croceibacterium selenioxidans</name>
    <dbReference type="NCBI Taxonomy" id="2838833"/>
    <lineage>
        <taxon>Bacteria</taxon>
        <taxon>Pseudomonadati</taxon>
        <taxon>Pseudomonadota</taxon>
        <taxon>Alphaproteobacteria</taxon>
        <taxon>Sphingomonadales</taxon>
        <taxon>Erythrobacteraceae</taxon>
        <taxon>Croceibacterium</taxon>
    </lineage>
</organism>
<dbReference type="Proteomes" id="UP000811255">
    <property type="component" value="Unassembled WGS sequence"/>
</dbReference>
<evidence type="ECO:0000259" key="1">
    <source>
        <dbReference type="PROSITE" id="PS51186"/>
    </source>
</evidence>
<proteinExistence type="predicted"/>
<sequence>MSHPLDRPIWNALTTRQAHLALVSGAAVRIDPAYGPFAAARDKSEDAQAALVATLRGPDDRIGVVEREAWPPPQGTQVLGGGDLVQMVFEGPAPEIDPRIELLTEADAPQMAELAFATEPGPWASGTHRYGDFFGIRLGGRIAAMAGERLLLPGMAELSAVSTWPEFRGQGLAGALVRGVVRGFLDRGDTPFLHCYAANAGAIRLYETLGFRTRAQLTFTILALA</sequence>
<dbReference type="EC" id="2.3.1.-" evidence="2"/>
<keyword evidence="2" id="KW-0808">Transferase</keyword>
<feature type="domain" description="N-acetyltransferase" evidence="1">
    <location>
        <begin position="98"/>
        <end position="225"/>
    </location>
</feature>
<dbReference type="SUPFAM" id="SSF55729">
    <property type="entry name" value="Acyl-CoA N-acyltransferases (Nat)"/>
    <property type="match status" value="1"/>
</dbReference>
<keyword evidence="2" id="KW-0012">Acyltransferase</keyword>
<name>A0ABS5W556_9SPHN</name>
<dbReference type="PROSITE" id="PS51186">
    <property type="entry name" value="GNAT"/>
    <property type="match status" value="1"/>
</dbReference>
<dbReference type="CDD" id="cd04301">
    <property type="entry name" value="NAT_SF"/>
    <property type="match status" value="1"/>
</dbReference>
<reference evidence="2 3" key="1">
    <citation type="submission" date="2021-05" db="EMBL/GenBank/DDBJ databases">
        <title>Croceibacterium sp. LX-88 genome sequence.</title>
        <authorList>
            <person name="Luo X."/>
        </authorList>
    </citation>
    <scope>NUCLEOTIDE SEQUENCE [LARGE SCALE GENOMIC DNA]</scope>
    <source>
        <strain evidence="2 3">LX-88</strain>
    </source>
</reference>
<accession>A0ABS5W556</accession>